<dbReference type="AlphaFoldDB" id="A0A174FPF9"/>
<dbReference type="Proteomes" id="UP000095651">
    <property type="component" value="Unassembled WGS sequence"/>
</dbReference>
<keyword evidence="7 9" id="KW-0326">Glycosidase</keyword>
<evidence type="ECO:0000256" key="9">
    <source>
        <dbReference type="RuleBase" id="RU361174"/>
    </source>
</evidence>
<evidence type="ECO:0000259" key="10">
    <source>
        <dbReference type="PROSITE" id="PS51760"/>
    </source>
</evidence>
<evidence type="ECO:0000256" key="7">
    <source>
        <dbReference type="ARBA" id="ARBA00023295"/>
    </source>
</evidence>
<evidence type="ECO:0000256" key="6">
    <source>
        <dbReference type="ARBA" id="ARBA00023277"/>
    </source>
</evidence>
<comment type="catalytic activity">
    <reaction evidence="1 9">
        <text>Endohydrolysis of (1-&gt;4)-beta-D-xylosidic linkages in xylans.</text>
        <dbReference type="EC" id="3.2.1.8"/>
    </reaction>
</comment>
<sequence length="421" mass="48308">MEKADCLKHRKSSVVIAVQRPDGSPVSKREVEIRQTGHSFLFGCGAFETLNITDSDSGPEKRAFYKERMEKWLKLFNYATLPFYWGQFEASEGNTNTEAVRRAALWLKERGVILKGHPLCWHTQTAPWLLELTNQDILEKQLARIRREVTEFKGLIDMWDVINEVVIMPVFDKYDNGITRICKELGRVQLVSEVFGEARRSNPGAVLLLNDFNTSPKYEELIEACLEAGVSIDAIGIQSHQHQGYWGKEKLLEVLARFSRFGLPVHFTENTFISGHLMPPHITDLNDYQIKEWPTTAEGEARQAENVEEFYRILFADPHVEAITTWAFQDGAWLGAPAGLVRTDNSEKPAYEALRHLIREEWNTSEVKSTDELGRVEVYGFNGRYEAMIDGVVKKFEIRKQEEGGKQEDVRRQEEIVITLN</sequence>
<evidence type="ECO:0000256" key="5">
    <source>
        <dbReference type="ARBA" id="ARBA00022801"/>
    </source>
</evidence>
<dbReference type="EMBL" id="CYZE01000007">
    <property type="protein sequence ID" value="CUO52114.1"/>
    <property type="molecule type" value="Genomic_DNA"/>
</dbReference>
<dbReference type="SUPFAM" id="SSF51445">
    <property type="entry name" value="(Trans)glycosidases"/>
    <property type="match status" value="1"/>
</dbReference>
<dbReference type="PANTHER" id="PTHR31490">
    <property type="entry name" value="GLYCOSYL HYDROLASE"/>
    <property type="match status" value="1"/>
</dbReference>
<evidence type="ECO:0000256" key="3">
    <source>
        <dbReference type="ARBA" id="ARBA00022651"/>
    </source>
</evidence>
<reference evidence="11 12" key="1">
    <citation type="submission" date="2015-09" db="EMBL/GenBank/DDBJ databases">
        <authorList>
            <consortium name="Pathogen Informatics"/>
        </authorList>
    </citation>
    <scope>NUCLEOTIDE SEQUENCE [LARGE SCALE GENOMIC DNA]</scope>
    <source>
        <strain evidence="11 12">2789STDY5608850</strain>
    </source>
</reference>
<dbReference type="GO" id="GO:0031176">
    <property type="term" value="F:endo-1,4-beta-xylanase activity"/>
    <property type="evidence" value="ECO:0007669"/>
    <property type="project" value="UniProtKB-EC"/>
</dbReference>
<dbReference type="InterPro" id="IPR044846">
    <property type="entry name" value="GH10"/>
</dbReference>
<evidence type="ECO:0000256" key="1">
    <source>
        <dbReference type="ARBA" id="ARBA00000681"/>
    </source>
</evidence>
<keyword evidence="4" id="KW-0732">Signal</keyword>
<evidence type="ECO:0000313" key="11">
    <source>
        <dbReference type="EMBL" id="CUO52114.1"/>
    </source>
</evidence>
<dbReference type="Pfam" id="PF00331">
    <property type="entry name" value="Glyco_hydro_10"/>
    <property type="match status" value="1"/>
</dbReference>
<gene>
    <name evidence="11" type="primary">xynZ</name>
    <name evidence="11" type="ORF">ERS852407_03086</name>
</gene>
<name>A0A174FPF9_9FIRM</name>
<accession>A0A174FPF9</accession>
<proteinExistence type="inferred from homology"/>
<keyword evidence="8 9" id="KW-0624">Polysaccharide degradation</keyword>
<evidence type="ECO:0000256" key="2">
    <source>
        <dbReference type="ARBA" id="ARBA00007495"/>
    </source>
</evidence>
<dbReference type="InterPro" id="IPR017853">
    <property type="entry name" value="GH"/>
</dbReference>
<dbReference type="RefSeq" id="WP_070102443.1">
    <property type="nucleotide sequence ID" value="NZ_CABIXC010000007.1"/>
</dbReference>
<comment type="similarity">
    <text evidence="2 9">Belongs to the glycosyl hydrolase 10 (cellulase F) family.</text>
</comment>
<protein>
    <recommendedName>
        <fullName evidence="9">Beta-xylanase</fullName>
        <ecNumber evidence="9">3.2.1.8</ecNumber>
    </recommendedName>
</protein>
<dbReference type="PRINTS" id="PR00134">
    <property type="entry name" value="GLHYDRLASE10"/>
</dbReference>
<keyword evidence="5 9" id="KW-0378">Hydrolase</keyword>
<dbReference type="Gene3D" id="3.20.20.80">
    <property type="entry name" value="Glycosidases"/>
    <property type="match status" value="1"/>
</dbReference>
<dbReference type="InterPro" id="IPR001000">
    <property type="entry name" value="GH10_dom"/>
</dbReference>
<evidence type="ECO:0000256" key="8">
    <source>
        <dbReference type="ARBA" id="ARBA00023326"/>
    </source>
</evidence>
<dbReference type="EC" id="3.2.1.8" evidence="9"/>
<dbReference type="PANTHER" id="PTHR31490:SF88">
    <property type="entry name" value="BETA-XYLANASE"/>
    <property type="match status" value="1"/>
</dbReference>
<keyword evidence="6 9" id="KW-0119">Carbohydrate metabolism</keyword>
<evidence type="ECO:0000313" key="12">
    <source>
        <dbReference type="Proteomes" id="UP000095651"/>
    </source>
</evidence>
<dbReference type="PROSITE" id="PS51760">
    <property type="entry name" value="GH10_2"/>
    <property type="match status" value="1"/>
</dbReference>
<organism evidence="11 12">
    <name type="scientific">Hungatella hathewayi</name>
    <dbReference type="NCBI Taxonomy" id="154046"/>
    <lineage>
        <taxon>Bacteria</taxon>
        <taxon>Bacillati</taxon>
        <taxon>Bacillota</taxon>
        <taxon>Clostridia</taxon>
        <taxon>Lachnospirales</taxon>
        <taxon>Lachnospiraceae</taxon>
        <taxon>Hungatella</taxon>
    </lineage>
</organism>
<dbReference type="GO" id="GO:0045493">
    <property type="term" value="P:xylan catabolic process"/>
    <property type="evidence" value="ECO:0007669"/>
    <property type="project" value="UniProtKB-KW"/>
</dbReference>
<keyword evidence="3 11" id="KW-0858">Xylan degradation</keyword>
<feature type="domain" description="GH10" evidence="10">
    <location>
        <begin position="55"/>
        <end position="357"/>
    </location>
</feature>
<dbReference type="SMART" id="SM00633">
    <property type="entry name" value="Glyco_10"/>
    <property type="match status" value="1"/>
</dbReference>
<evidence type="ECO:0000256" key="4">
    <source>
        <dbReference type="ARBA" id="ARBA00022729"/>
    </source>
</evidence>